<feature type="compositionally biased region" description="Basic and acidic residues" evidence="1">
    <location>
        <begin position="1065"/>
        <end position="1075"/>
    </location>
</feature>
<dbReference type="VEuPathDB" id="ToxoDB:LOC34617569"/>
<feature type="compositionally biased region" description="Low complexity" evidence="1">
    <location>
        <begin position="2050"/>
        <end position="2061"/>
    </location>
</feature>
<feature type="compositionally biased region" description="Low complexity" evidence="1">
    <location>
        <begin position="1145"/>
        <end position="1158"/>
    </location>
</feature>
<feature type="compositionally biased region" description="Low complexity" evidence="1">
    <location>
        <begin position="2120"/>
        <end position="2158"/>
    </location>
</feature>
<dbReference type="VEuPathDB" id="ToxoDB:LOC113147255"/>
<feature type="region of interest" description="Disordered" evidence="1">
    <location>
        <begin position="1385"/>
        <end position="1406"/>
    </location>
</feature>
<feature type="compositionally biased region" description="Polar residues" evidence="1">
    <location>
        <begin position="2159"/>
        <end position="2171"/>
    </location>
</feature>
<evidence type="ECO:0000313" key="4">
    <source>
        <dbReference type="EMBL" id="OEH76493.1"/>
    </source>
</evidence>
<accession>A0A1D3CZ84</accession>
<feature type="region of interest" description="Disordered" evidence="1">
    <location>
        <begin position="523"/>
        <end position="558"/>
    </location>
</feature>
<comment type="caution">
    <text evidence="4">The sequence shown here is derived from an EMBL/GenBank/DDBJ whole genome shotgun (WGS) entry which is preliminary data.</text>
</comment>
<dbReference type="InParanoid" id="A0A1D3CZ84"/>
<name>A0A1D3CZ84_9EIME</name>
<dbReference type="InterPro" id="IPR017896">
    <property type="entry name" value="4Fe4S_Fe-S-bd"/>
</dbReference>
<keyword evidence="2" id="KW-1133">Transmembrane helix</keyword>
<feature type="compositionally biased region" description="Basic and acidic residues" evidence="1">
    <location>
        <begin position="2093"/>
        <end position="2103"/>
    </location>
</feature>
<feature type="region of interest" description="Disordered" evidence="1">
    <location>
        <begin position="994"/>
        <end position="1088"/>
    </location>
</feature>
<evidence type="ECO:0000256" key="2">
    <source>
        <dbReference type="SAM" id="Phobius"/>
    </source>
</evidence>
<keyword evidence="2" id="KW-0812">Transmembrane</keyword>
<feature type="region of interest" description="Disordered" evidence="1">
    <location>
        <begin position="2015"/>
        <end position="2176"/>
    </location>
</feature>
<keyword evidence="5" id="KW-1185">Reference proteome</keyword>
<feature type="region of interest" description="Disordered" evidence="1">
    <location>
        <begin position="1938"/>
        <end position="1974"/>
    </location>
</feature>
<organism evidence="4 5">
    <name type="scientific">Cyclospora cayetanensis</name>
    <dbReference type="NCBI Taxonomy" id="88456"/>
    <lineage>
        <taxon>Eukaryota</taxon>
        <taxon>Sar</taxon>
        <taxon>Alveolata</taxon>
        <taxon>Apicomplexa</taxon>
        <taxon>Conoidasida</taxon>
        <taxon>Coccidia</taxon>
        <taxon>Eucoccidiorida</taxon>
        <taxon>Eimeriorina</taxon>
        <taxon>Eimeriidae</taxon>
        <taxon>Cyclospora</taxon>
    </lineage>
</organism>
<feature type="transmembrane region" description="Helical" evidence="2">
    <location>
        <begin position="285"/>
        <end position="307"/>
    </location>
</feature>
<feature type="compositionally biased region" description="Low complexity" evidence="1">
    <location>
        <begin position="536"/>
        <end position="558"/>
    </location>
</feature>
<feature type="region of interest" description="Disordered" evidence="1">
    <location>
        <begin position="2238"/>
        <end position="2258"/>
    </location>
</feature>
<feature type="compositionally biased region" description="Low complexity" evidence="1">
    <location>
        <begin position="1559"/>
        <end position="1573"/>
    </location>
</feature>
<dbReference type="EMBL" id="JROU02001440">
    <property type="protein sequence ID" value="OEH76493.1"/>
    <property type="molecule type" value="Genomic_DNA"/>
</dbReference>
<feature type="compositionally biased region" description="Polar residues" evidence="1">
    <location>
        <begin position="465"/>
        <end position="478"/>
    </location>
</feature>
<gene>
    <name evidence="4" type="ORF">cyc_00382</name>
</gene>
<feature type="region of interest" description="Disordered" evidence="1">
    <location>
        <begin position="1553"/>
        <end position="1573"/>
    </location>
</feature>
<feature type="region of interest" description="Disordered" evidence="1">
    <location>
        <begin position="423"/>
        <end position="478"/>
    </location>
</feature>
<feature type="compositionally biased region" description="Low complexity" evidence="1">
    <location>
        <begin position="1396"/>
        <end position="1406"/>
    </location>
</feature>
<sequence length="2705" mass="286586">MEAQKLLDGSLAAAIARGFAGRSRKECTPELAATLLEEQKMKLTEGELQRAKQIVLKIVDEVLAKDESREAVEAWAARVEGQENPFETPAKAEQKTNDDDSGNVTNVATKAQLQAAVKTLGMGYIDGELQARILAFIEKSSGEKHKALPTPEELAELKKAAEAKKELSFLDASSIIEGRPKRRAASSAAEAIKRDIARDLEREAAQAASEPQQKKAKVEKEAGTRASAAPAAGSGAGKRDTGLAYRTSVSYGVLWVEAPFMGRQSAIEARLFGTMTLGKVHLVRIALTCAAVVVLISVCAGLTAYFLKGGNSESTWKSFGEHGELCTALGHLSTDPQRRRCKFPLICMVQSAHDEQGICALPGTVRSGESCAASTFACRRGLFCSNTSQLCVAPPKGLADPCDPAENNPCGLLTCAAVNASRENNPQGTSPGHSNPPTLSQALGKPQHEGRVAALPSPTPAARHLQTSQSGGPFQVSPSALQSPRYICTLPEGLEGDPCWGPFQCLEGCGACVQGICRSFLPEVPPSRHSRDALTATGEENAHSAAAAAARGGPENGALPQRQLALEHQQRPPQEQRRRQWESKAHRSDLAAWKESAMELLHALRDAEASAAASEDQQDPFGIPLKEEALTELRLEVMSPEAALGAGMAEAPIEALSLKHGAAEKRPLVAANAVTYCLPSGEGAPVGAPWAASLCIPQYPSPPGSVGASSRRRKCGARCKAAWKRAAGYTYDYSSKTFRAPVAEGPQGTSALLKQRGEPHLSGMLKFQQAPPGIVLSGTAVEASRPLVSSGGVVHSGTSGKISPAAEQAAPQRHTPWPQPFQPHPQLALERQPDTAHASLQQQQQWQTAQETMPDAQQVRLQQAPTPTNPTQLLREGAGREAPWQTHPRNQAEAAPRGANPQQHRRGEEDTMMPPHQQKEKTTADEALQLLEDDAPGWQEGLSDFTQGHYPPSAEELLLESTSDLSKAADSSGGAAAHPAEVAALLQATPQPTKEELPLAQTQHLQQKERSDEAVAYPQPPSSSLHGLDQAASKPWPSHKQQHASEALQLAQEEEGGADEGMGFEWRDTRDRKFPTDMSASGSIGGQPAETQALSAFQSDEEDKTLPEGEALQRSISAGTPLEPTPFRVGAGLIPADFMEAPAREAVAPAEAPASAHADLADTPTGNRGSGSSFATSTSEEAAATADGGTPVVRDTALVVPSAAAHAPGSAGGGEAGVENETKTVPTAQQGLLPVAHGEDDNAWKEAAAPTEAPPFTRVAADATPASEGVADAASAAQPPAAAFAPAVDTDLHPMSTAAADESSGFLDALGEFAEGIEWRERMHHSDVRVSGGASTQGISLAAAAPEEGASQAATELVSRVAEAAAAHQISSPAASSRAAREPLEIAPPPLPQHPPSRAATAAAPPGSLEHEALLSGFTQDFEAANAGLASAAGTGAARGAAAVATEADLGEAGSTDVAARAAGITADTRSDIAGLTGATSSSLPEGSSHSGATPRPVRRRGRLPDRGEASREKADGEGHLKEEGAGQGEEWVAWEEMPWGTDEEDVEWVVEEDNADTPRSNSAPDAAPSDSSARSLVGAALLSGEWVQHAKALPRAGEAFASSEDRSSTVLIGPAVPPLHVCVPWSRPVVLGVDPAPDPTPSSQAAPQQQQALLRLSCEPLEGQPCTHDAECWGFAVPLGYCDPSDSRCKAPAYPTCLPLLQKLVSLQIEAFSRSVEALRRQSPHQRSQQEQQEHKSIEVMVQQQAHAFLFASFPQATDFYAGSARGVKGSPFEALSGEARFLAALRRQKLDQETEVLQAALLCCIKFHEGKQWQDGKKAQMQSHGLLLQMMDLGELADSSVTTTGRQLHPSHGEARHPTLPTKGPRAAEDLRKGALRLQCDATALEGLLTSIREEFRVSYHPALPQRASAPTQMALSNAQRQQDFLQQHPEGQHDFRSAAASAGVHPQGIGETVPAAATEPSQKQRQAELQAAGANGLPSGVLFTGHPRTDAEIQQHAARRTAPALGDELDAAEEDAATQQPSAAAEKRREDRQSSGQLDEEISWPWDAVSAAEGASDASDARGRPPQAPRTATAARSAAATDPVSGRSRLSTEQRQEAARDGGATQEMQRRAGQGSQRYQDAARQPQQQQSRGPTTAGSQGARGSARGAAPGTTSPYTTQGRQQQTAGSRLDHRPQQQQLLLLQQQQLNPQRPPQQRYTSAGAPVIYSAAAAEPAAGWPYTWTLAPFSGGPAIQSLGVSDSSQEDAHAPFKTSETHTAASARRLAESSAPASFVALLLRVKAPTNKVQQEWQFFKTGLLTVIRQQLAWRIPQESLDVHLPRLTMQKDTVSAVVTASSTAAAGADAAASRMVVCSLAEALMARPVHAFLQAWDVQGPVQIYGGPSLDTCSRGGTERDALQWGHLLIAPQLSASEQAFLSAFHDVWLRMHSKGQALQRQSGAVQALEQWLVQLQLHQHHQGEQHAEVHSLLSEILSLLGAAEARSLLEESTREGAKVEFIEVLDVYVEGPYLVLSLLGSPSLKKEMYGQLEKTEVAFASPQKDIEALLPPHSLLSYLVPNEEKDELEAAGLTMGEYLSAACEDACFIEETGRMDTAEVAVFSFVAVPHAGVTAEALEKALLRMVQLAVFTESPVYRLLPYGSVVPDSLPVIRTSNDLLTSRSQPPAVVLMRQKATGRMKPSYEGHQCNEGLAMETDCEAKEDDD</sequence>
<feature type="region of interest" description="Disordered" evidence="1">
    <location>
        <begin position="1843"/>
        <end position="1868"/>
    </location>
</feature>
<dbReference type="VEuPathDB" id="ToxoDB:cyc_00382"/>
<keyword evidence="2" id="KW-0472">Membrane</keyword>
<feature type="region of interest" description="Disordered" evidence="1">
    <location>
        <begin position="1145"/>
        <end position="1190"/>
    </location>
</feature>
<proteinExistence type="predicted"/>
<feature type="compositionally biased region" description="Pro residues" evidence="1">
    <location>
        <begin position="1386"/>
        <end position="1395"/>
    </location>
</feature>
<protein>
    <submittedName>
        <fullName evidence="4">Lwamide related protein</fullName>
    </submittedName>
</protein>
<dbReference type="PROSITE" id="PS51379">
    <property type="entry name" value="4FE4S_FER_2"/>
    <property type="match status" value="1"/>
</dbReference>
<feature type="compositionally biased region" description="Basic and acidic residues" evidence="1">
    <location>
        <begin position="1503"/>
        <end position="1525"/>
    </location>
</feature>
<evidence type="ECO:0000313" key="5">
    <source>
        <dbReference type="Proteomes" id="UP000095192"/>
    </source>
</evidence>
<feature type="compositionally biased region" description="Low complexity" evidence="1">
    <location>
        <begin position="841"/>
        <end position="850"/>
    </location>
</feature>
<feature type="compositionally biased region" description="Basic and acidic residues" evidence="1">
    <location>
        <begin position="212"/>
        <end position="223"/>
    </location>
</feature>
<feature type="compositionally biased region" description="Low complexity" evidence="1">
    <location>
        <begin position="1170"/>
        <end position="1190"/>
    </location>
</feature>
<evidence type="ECO:0000256" key="1">
    <source>
        <dbReference type="SAM" id="MobiDB-lite"/>
    </source>
</evidence>
<feature type="compositionally biased region" description="Low complexity" evidence="1">
    <location>
        <begin position="789"/>
        <end position="800"/>
    </location>
</feature>
<feature type="compositionally biased region" description="Low complexity" evidence="1">
    <location>
        <begin position="1481"/>
        <end position="1491"/>
    </location>
</feature>
<feature type="compositionally biased region" description="Polar residues" evidence="1">
    <location>
        <begin position="423"/>
        <end position="441"/>
    </location>
</feature>
<feature type="domain" description="4Fe-4S ferredoxin-type" evidence="3">
    <location>
        <begin position="496"/>
        <end position="527"/>
    </location>
</feature>
<evidence type="ECO:0000259" key="3">
    <source>
        <dbReference type="PROSITE" id="PS51379"/>
    </source>
</evidence>
<feature type="region of interest" description="Disordered" evidence="1">
    <location>
        <begin position="1474"/>
        <end position="1533"/>
    </location>
</feature>
<feature type="compositionally biased region" description="Basic and acidic residues" evidence="1">
    <location>
        <begin position="568"/>
        <end position="585"/>
    </location>
</feature>
<dbReference type="Proteomes" id="UP000095192">
    <property type="component" value="Unassembled WGS sequence"/>
</dbReference>
<feature type="region of interest" description="Disordered" evidence="1">
    <location>
        <begin position="80"/>
        <end position="104"/>
    </location>
</feature>
<feature type="region of interest" description="Disordered" evidence="1">
    <location>
        <begin position="566"/>
        <end position="585"/>
    </location>
</feature>
<reference evidence="4 5" key="1">
    <citation type="journal article" date="2016" name="BMC Genomics">
        <title>Comparative genomics reveals Cyclospora cayetanensis possesses coccidia-like metabolism and invasion components but unique surface antigens.</title>
        <authorList>
            <person name="Liu S."/>
            <person name="Wang L."/>
            <person name="Zheng H."/>
            <person name="Xu Z."/>
            <person name="Roellig D.M."/>
            <person name="Li N."/>
            <person name="Frace M.A."/>
            <person name="Tang K."/>
            <person name="Arrowood M.J."/>
            <person name="Moss D.M."/>
            <person name="Zhang L."/>
            <person name="Feng Y."/>
            <person name="Xiao L."/>
        </authorList>
    </citation>
    <scope>NUCLEOTIDE SEQUENCE [LARGE SCALE GENOMIC DNA]</scope>
    <source>
        <strain evidence="4 5">CHN_HEN01</strain>
    </source>
</reference>
<feature type="compositionally biased region" description="Low complexity" evidence="1">
    <location>
        <begin position="2072"/>
        <end position="2084"/>
    </location>
</feature>
<feature type="compositionally biased region" description="Low complexity" evidence="1">
    <location>
        <begin position="224"/>
        <end position="233"/>
    </location>
</feature>
<feature type="compositionally biased region" description="Polar residues" evidence="1">
    <location>
        <begin position="859"/>
        <end position="872"/>
    </location>
</feature>
<feature type="region of interest" description="Disordered" evidence="1">
    <location>
        <begin position="789"/>
        <end position="922"/>
    </location>
</feature>
<feature type="region of interest" description="Disordered" evidence="1">
    <location>
        <begin position="202"/>
        <end position="239"/>
    </location>
</feature>